<evidence type="ECO:0000256" key="6">
    <source>
        <dbReference type="ARBA" id="ARBA00023296"/>
    </source>
</evidence>
<evidence type="ECO:0000256" key="3">
    <source>
        <dbReference type="ARBA" id="ARBA00022804"/>
    </source>
</evidence>
<proteinExistence type="inferred from homology"/>
<comment type="subcellular location">
    <subcellularLocation>
        <location evidence="1">Virion</location>
    </subcellularLocation>
</comment>
<evidence type="ECO:0000256" key="1">
    <source>
        <dbReference type="ARBA" id="ARBA00004328"/>
    </source>
</evidence>
<organism evidence="8">
    <name type="scientific">Leviviridae sp</name>
    <dbReference type="NCBI Taxonomy" id="2027243"/>
    <lineage>
        <taxon>Viruses</taxon>
        <taxon>Riboviria</taxon>
        <taxon>Orthornavirae</taxon>
        <taxon>Lenarviricota</taxon>
        <taxon>Leviviricetes</taxon>
        <taxon>Norzivirales</taxon>
        <taxon>Fiersviridae</taxon>
    </lineage>
</organism>
<dbReference type="GO" id="GO:0044423">
    <property type="term" value="C:virion component"/>
    <property type="evidence" value="ECO:0007669"/>
    <property type="project" value="UniProtKB-KW"/>
</dbReference>
<evidence type="ECO:0000256" key="7">
    <source>
        <dbReference type="ARBA" id="ARBA00035110"/>
    </source>
</evidence>
<dbReference type="InterPro" id="IPR005563">
    <property type="entry name" value="A_protein"/>
</dbReference>
<protein>
    <submittedName>
        <fullName evidence="8">Uncharacterized protein</fullName>
    </submittedName>
</protein>
<dbReference type="Pfam" id="PF03863">
    <property type="entry name" value="Phage_mat-A"/>
    <property type="match status" value="1"/>
</dbReference>
<evidence type="ECO:0000256" key="4">
    <source>
        <dbReference type="ARBA" id="ARBA00022844"/>
    </source>
</evidence>
<keyword evidence="3" id="KW-1161">Viral attachment to host cell</keyword>
<dbReference type="EMBL" id="MN033580">
    <property type="protein sequence ID" value="QDH87718.1"/>
    <property type="molecule type" value="Genomic_RNA"/>
</dbReference>
<comment type="similarity">
    <text evidence="7">Belongs to the Leviviricetes maturation protein family.</text>
</comment>
<accession>A0A514D289</accession>
<evidence type="ECO:0000313" key="8">
    <source>
        <dbReference type="EMBL" id="QDH87718.1"/>
    </source>
</evidence>
<reference evidence="8" key="1">
    <citation type="submission" date="2019-05" db="EMBL/GenBank/DDBJ databases">
        <title>Metatranscriptomic reconstruction reveals RNA viruses with the potential to shape carbon cycling in soil.</title>
        <authorList>
            <person name="Starr E.P."/>
            <person name="Nuccio E."/>
            <person name="Pett-Ridge J."/>
            <person name="Banfield J.F."/>
            <person name="Firestone M.K."/>
        </authorList>
    </citation>
    <scope>NUCLEOTIDE SEQUENCE</scope>
    <source>
        <strain evidence="8">H2_Rhizo_33_scaffold_614</strain>
    </source>
</reference>
<sequence length="424" mass="46155">MVTKSVEKIFSYELWTDQHMVDNGIVTQNTSVASRGYRSYTSTRSGVNNPKWRATIKSGGDATSPMTGTDNKIARMEPFQYSGGFHAIPSDNREYSERVRGTSIENVTLPGTLPGTSLVSADNQALSRAYAQLNAVQSQFQGVVFLGELKETLHLLKHPFKGVDDAVTSYLKDLRSSNSFARFKEKRSRGNRNSFLTTAANAWLETAFGIRPLISDTKSLVEAVLKQKYGVKSSTISGSGFSVASRDSESFLSLGNTGAAKFSYIDRTTQSVRYKGRVDGTATAGYGSAQGVINALGFNPESFIPSVYELIPYSFLADYFTNLGDLINAGCSSQAGLKFVVRTERFENSRAGVIAPYPLNTSSRYWIGDLAPGGVFISHSTVARSSSAKLGMPVLEFSFPGADMHAANILALLKSNERRILKTF</sequence>
<keyword evidence="5" id="KW-1175">Viral attachment to host cell pilus</keyword>
<evidence type="ECO:0000256" key="2">
    <source>
        <dbReference type="ARBA" id="ARBA00022581"/>
    </source>
</evidence>
<keyword evidence="2" id="KW-0945">Host-virus interaction</keyword>
<keyword evidence="6" id="KW-1160">Virus entry into host cell</keyword>
<keyword evidence="4" id="KW-0946">Virion</keyword>
<evidence type="ECO:0000256" key="5">
    <source>
        <dbReference type="ARBA" id="ARBA00023104"/>
    </source>
</evidence>
<dbReference type="GO" id="GO:0039666">
    <property type="term" value="P:virion attachment to host cell pilus"/>
    <property type="evidence" value="ECO:0007669"/>
    <property type="project" value="UniProtKB-KW"/>
</dbReference>
<name>A0A514D289_9VIRU</name>
<gene>
    <name evidence="8" type="ORF">H2Rhizo33614_000003</name>
</gene>